<dbReference type="RefSeq" id="WP_135283562.1">
    <property type="nucleotide sequence ID" value="NZ_SMLL01000001.1"/>
</dbReference>
<feature type="transmembrane region" description="Helical" evidence="2">
    <location>
        <begin position="82"/>
        <end position="101"/>
    </location>
</feature>
<gene>
    <name evidence="3" type="ORF">EZ242_02725</name>
</gene>
<accession>A0A4Z0C2I6</accession>
<dbReference type="EMBL" id="SMLL01000001">
    <property type="protein sequence ID" value="TFZ04680.1"/>
    <property type="molecule type" value="Genomic_DNA"/>
</dbReference>
<keyword evidence="4" id="KW-1185">Reference proteome</keyword>
<feature type="transmembrane region" description="Helical" evidence="2">
    <location>
        <begin position="28"/>
        <end position="46"/>
    </location>
</feature>
<sequence length="102" mass="9825">MCTSAWSALPAPTPGGRSPARASPGAKALVPLVAAALIGGLGLLANQHLGATMLRSPVAIAAGALAATVVVAWGWIESPARMTQGVLMGGVAAACAASVALI</sequence>
<protein>
    <submittedName>
        <fullName evidence="3">Uncharacterized protein</fullName>
    </submittedName>
</protein>
<name>A0A4Z0C2I6_9BURK</name>
<keyword evidence="2" id="KW-1133">Transmembrane helix</keyword>
<feature type="transmembrane region" description="Helical" evidence="2">
    <location>
        <begin position="58"/>
        <end position="76"/>
    </location>
</feature>
<dbReference type="Proteomes" id="UP000297564">
    <property type="component" value="Unassembled WGS sequence"/>
</dbReference>
<reference evidence="3 4" key="1">
    <citation type="submission" date="2019-03" db="EMBL/GenBank/DDBJ databases">
        <title>Ramlibacter rhizophilus CCTCC AB2015357, whole genome shotgun sequence.</title>
        <authorList>
            <person name="Zhang X."/>
            <person name="Feng G."/>
            <person name="Zhu H."/>
        </authorList>
    </citation>
    <scope>NUCLEOTIDE SEQUENCE [LARGE SCALE GENOMIC DNA]</scope>
    <source>
        <strain evidence="3 4">CCTCC AB2015357</strain>
    </source>
</reference>
<evidence type="ECO:0000256" key="1">
    <source>
        <dbReference type="SAM" id="MobiDB-lite"/>
    </source>
</evidence>
<dbReference type="AlphaFoldDB" id="A0A4Z0C2I6"/>
<comment type="caution">
    <text evidence="3">The sequence shown here is derived from an EMBL/GenBank/DDBJ whole genome shotgun (WGS) entry which is preliminary data.</text>
</comment>
<evidence type="ECO:0000313" key="4">
    <source>
        <dbReference type="Proteomes" id="UP000297564"/>
    </source>
</evidence>
<evidence type="ECO:0000313" key="3">
    <source>
        <dbReference type="EMBL" id="TFZ04680.1"/>
    </source>
</evidence>
<feature type="region of interest" description="Disordered" evidence="1">
    <location>
        <begin position="1"/>
        <end position="23"/>
    </location>
</feature>
<keyword evidence="2" id="KW-0812">Transmembrane</keyword>
<keyword evidence="2" id="KW-0472">Membrane</keyword>
<organism evidence="3 4">
    <name type="scientific">Ramlibacter rhizophilus</name>
    <dbReference type="NCBI Taxonomy" id="1781167"/>
    <lineage>
        <taxon>Bacteria</taxon>
        <taxon>Pseudomonadati</taxon>
        <taxon>Pseudomonadota</taxon>
        <taxon>Betaproteobacteria</taxon>
        <taxon>Burkholderiales</taxon>
        <taxon>Comamonadaceae</taxon>
        <taxon>Ramlibacter</taxon>
    </lineage>
</organism>
<proteinExistence type="predicted"/>
<evidence type="ECO:0000256" key="2">
    <source>
        <dbReference type="SAM" id="Phobius"/>
    </source>
</evidence>